<name>A0ACB9BXR4_9ASTR</name>
<organism evidence="1 2">
    <name type="scientific">Smallanthus sonchifolius</name>
    <dbReference type="NCBI Taxonomy" id="185202"/>
    <lineage>
        <taxon>Eukaryota</taxon>
        <taxon>Viridiplantae</taxon>
        <taxon>Streptophyta</taxon>
        <taxon>Embryophyta</taxon>
        <taxon>Tracheophyta</taxon>
        <taxon>Spermatophyta</taxon>
        <taxon>Magnoliopsida</taxon>
        <taxon>eudicotyledons</taxon>
        <taxon>Gunneridae</taxon>
        <taxon>Pentapetalae</taxon>
        <taxon>asterids</taxon>
        <taxon>campanulids</taxon>
        <taxon>Asterales</taxon>
        <taxon>Asteraceae</taxon>
        <taxon>Asteroideae</taxon>
        <taxon>Heliantheae alliance</taxon>
        <taxon>Millerieae</taxon>
        <taxon>Smallanthus</taxon>
    </lineage>
</organism>
<evidence type="ECO:0000313" key="1">
    <source>
        <dbReference type="EMBL" id="KAI3726738.1"/>
    </source>
</evidence>
<proteinExistence type="predicted"/>
<comment type="caution">
    <text evidence="1">The sequence shown here is derived from an EMBL/GenBank/DDBJ whole genome shotgun (WGS) entry which is preliminary data.</text>
</comment>
<evidence type="ECO:0000313" key="2">
    <source>
        <dbReference type="Proteomes" id="UP001056120"/>
    </source>
</evidence>
<accession>A0ACB9BXR4</accession>
<dbReference type="EMBL" id="CM042039">
    <property type="protein sequence ID" value="KAI3726738.1"/>
    <property type="molecule type" value="Genomic_DNA"/>
</dbReference>
<dbReference type="Proteomes" id="UP001056120">
    <property type="component" value="Linkage Group LG22"/>
</dbReference>
<keyword evidence="2" id="KW-1185">Reference proteome</keyword>
<reference evidence="1 2" key="2">
    <citation type="journal article" date="2022" name="Mol. Ecol. Resour.">
        <title>The genomes of chicory, endive, great burdock and yacon provide insights into Asteraceae paleo-polyploidization history and plant inulin production.</title>
        <authorList>
            <person name="Fan W."/>
            <person name="Wang S."/>
            <person name="Wang H."/>
            <person name="Wang A."/>
            <person name="Jiang F."/>
            <person name="Liu H."/>
            <person name="Zhao H."/>
            <person name="Xu D."/>
            <person name="Zhang Y."/>
        </authorList>
    </citation>
    <scope>NUCLEOTIDE SEQUENCE [LARGE SCALE GENOMIC DNA]</scope>
    <source>
        <strain evidence="2">cv. Yunnan</strain>
        <tissue evidence="1">Leaves</tissue>
    </source>
</reference>
<protein>
    <submittedName>
        <fullName evidence="1">Uncharacterized protein</fullName>
    </submittedName>
</protein>
<gene>
    <name evidence="1" type="ORF">L1987_66542</name>
</gene>
<sequence>MASPPSTAAGFILLLLFHAADVARSQSYIGVNYGMVADNLPPPSATSKLLQSTSIGKVRLYGADPAIIKALANTGIGITIGAANGDIPSMAADVNFAKGWIGSNVLPYYPASKIILINVGNEVLQYGTPELKAQLLPAMKNVQTALDESSLGGKIKVSTVHSMSVLGQSEPPSAGRFDPSIGDLLKGMLEFNKATGSPFMINPYPFFAYQTDPRPETLAFCLFQPNAGRPDSGNNIKYMNMFDAQVDAVRSALNAMTFNDVEIVVAETGWPYKGDVAEAGATVENAKAYNGNLVAHLRSMVGTPLMPGKSIDTYLFALYDEDLKPGKLSEKAFGIYNVDSTPIYDAGLSKGSQGDLATAPTPIISPPADAPTTGGGTTLPTNSSTTTTPPSSTASHDSPTARVNASKNAATSDKIGASFVILVSLAVVSINTKSDIFYSLHRHLFYLSFYSYSLSSDCKFTFNKTLFFVIDPHHLQMATLISDTAAWKDMKAHVGEIDKTHLRDLMADTDRCKSMMLEFDGIFLDYSRQRATANTVSKLFALAEEAHLKQKIDSMFNGEHINSTENRSVLHVALRASKDTAINSDGKNVVPDVWQVLDKIKEFSDKVRSGSWVGATGKALTNVIAIGIGGSFLGPLFVHTALQTDPEASKSAGGRQLRFLANVDPVDVARNISGLDPETTLVVVVSKTFTTAETMLNARTLREWISSALGPQAVSKHMVAVSTNLKLVEKFGIDPNNAFAFWDWVGGRYSVCSAVGVLPLSLQYGFSVIEKFLKGARSIDQHFHSAPFEKNIPVLLGLLSVWNVSFLGYPARAILPYTQALEKFAPHIQQVSMESNGKGVSIDGVRLPFEAGEIDFGEPGTNGQHSFYQLIHQGRVIPCDFIGTVKSQQPVYLKDEVVNNHDELMSNFFAQPDALAYGKTPEQLQSENVASHLVPHKTFTGNRPSVSLLLPSLDAYRIGQLLAIYEHRIAVEGFVWGINSFDQWGVELGKSLASQVRKQLHASRKKGESVEGFNFSTTKLLTRYLEASADVPSEPTTLLPTI</sequence>
<reference evidence="2" key="1">
    <citation type="journal article" date="2022" name="Mol. Ecol. Resour.">
        <title>The genomes of chicory, endive, great burdock and yacon provide insights into Asteraceae palaeo-polyploidization history and plant inulin production.</title>
        <authorList>
            <person name="Fan W."/>
            <person name="Wang S."/>
            <person name="Wang H."/>
            <person name="Wang A."/>
            <person name="Jiang F."/>
            <person name="Liu H."/>
            <person name="Zhao H."/>
            <person name="Xu D."/>
            <person name="Zhang Y."/>
        </authorList>
    </citation>
    <scope>NUCLEOTIDE SEQUENCE [LARGE SCALE GENOMIC DNA]</scope>
    <source>
        <strain evidence="2">cv. Yunnan</strain>
    </source>
</reference>